<gene>
    <name evidence="1" type="ordered locus">MHLP_00825</name>
</gene>
<protein>
    <submittedName>
        <fullName evidence="1">Uncharacterized protein</fullName>
    </submittedName>
</protein>
<proteinExistence type="predicted"/>
<sequence>MITKVLALKVGLPALLVGGGTYGAVELMSQEYETSGVAFYVSNQDKEWSRLICPAEGLSESQYSNLQLLKVSSDRAEILCVAGSEDQKEKLLQMKVKSQGDDELKNVVASESGEINKLRCESKDISELRVFECLLEGKKLKIKEESYRDQDKESRKLVIQIKKD</sequence>
<organism evidence="1 2">
    <name type="scientific">Mycoplasma haematolamae (strain Purdue)</name>
    <dbReference type="NCBI Taxonomy" id="1212765"/>
    <lineage>
        <taxon>Bacteria</taxon>
        <taxon>Bacillati</taxon>
        <taxon>Mycoplasmatota</taxon>
        <taxon>Mollicutes</taxon>
        <taxon>Mycoplasmataceae</taxon>
        <taxon>Mycoplasma</taxon>
    </lineage>
</organism>
<keyword evidence="2" id="KW-1185">Reference proteome</keyword>
<name>I7B912_MYCHA</name>
<reference evidence="1 2" key="1">
    <citation type="journal article" date="2012" name="J. Bacteriol.">
        <title>Genome Sequence of "Candidatus Mycoplasma haemolamae" Strain Purdue, a Red Blood Cell Pathogen of Alpacas (Vicugna pacos) and Llamas (Lama glama).</title>
        <authorList>
            <person name="Guimaraes A.M."/>
            <person name="Toth B."/>
            <person name="Santos A.P."/>
            <person name="do Nascimento N.C."/>
            <person name="Kritchevsky J.E."/>
            <person name="Messick J.B."/>
        </authorList>
    </citation>
    <scope>NUCLEOTIDE SEQUENCE [LARGE SCALE GENOMIC DNA]</scope>
    <source>
        <strain evidence="1 2">Purdue</strain>
    </source>
</reference>
<dbReference type="PATRIC" id="fig|1212765.3.peg.190"/>
<reference evidence="2" key="2">
    <citation type="submission" date="2012-07" db="EMBL/GenBank/DDBJ databases">
        <title>Complete genome sequence of 'Candidatus Mycoplasma haemolamae'.</title>
        <authorList>
            <person name="Guimaraes A.M.S."/>
            <person name="Toth B."/>
            <person name="Santos A.P."/>
            <person name="Nascimento N.C."/>
            <person name="Sojka J.E."/>
            <person name="Messick J.B."/>
        </authorList>
    </citation>
    <scope>NUCLEOTIDE SEQUENCE [LARGE SCALE GENOMIC DNA]</scope>
    <source>
        <strain evidence="2">Purdue</strain>
    </source>
</reference>
<dbReference type="KEGG" id="mhl:MHLP_00825"/>
<evidence type="ECO:0000313" key="2">
    <source>
        <dbReference type="Proteomes" id="UP000006502"/>
    </source>
</evidence>
<dbReference type="STRING" id="1212765.MHLP_00825"/>
<dbReference type="HOGENOM" id="CLU_137916_0_0_14"/>
<dbReference type="EMBL" id="CP003731">
    <property type="protein sequence ID" value="AFO51745.1"/>
    <property type="molecule type" value="Genomic_DNA"/>
</dbReference>
<accession>I7B912</accession>
<dbReference type="AlphaFoldDB" id="I7B912"/>
<dbReference type="Proteomes" id="UP000006502">
    <property type="component" value="Chromosome"/>
</dbReference>
<evidence type="ECO:0000313" key="1">
    <source>
        <dbReference type="EMBL" id="AFO51745.1"/>
    </source>
</evidence>